<dbReference type="RefSeq" id="WP_284380596.1">
    <property type="nucleotide sequence ID" value="NZ_BSNM01000011.1"/>
</dbReference>
<dbReference type="PROSITE" id="PS50931">
    <property type="entry name" value="HTH_LYSR"/>
    <property type="match status" value="1"/>
</dbReference>
<evidence type="ECO:0000256" key="4">
    <source>
        <dbReference type="ARBA" id="ARBA00023163"/>
    </source>
</evidence>
<dbReference type="AlphaFoldDB" id="A0AA37W5Z4"/>
<dbReference type="PANTHER" id="PTHR30118:SF6">
    <property type="entry name" value="HTH-TYPE TRANSCRIPTIONAL REGULATOR LEUO"/>
    <property type="match status" value="1"/>
</dbReference>
<gene>
    <name evidence="6" type="ORF">GCM10007876_15840</name>
</gene>
<keyword evidence="3" id="KW-0238">DNA-binding</keyword>
<accession>A0AA37W5Z4</accession>
<dbReference type="InterPro" id="IPR036390">
    <property type="entry name" value="WH_DNA-bd_sf"/>
</dbReference>
<evidence type="ECO:0000313" key="6">
    <source>
        <dbReference type="EMBL" id="GLQ31105.1"/>
    </source>
</evidence>
<keyword evidence="7" id="KW-1185">Reference proteome</keyword>
<keyword evidence="2" id="KW-0805">Transcription regulation</keyword>
<dbReference type="PANTHER" id="PTHR30118">
    <property type="entry name" value="HTH-TYPE TRANSCRIPTIONAL REGULATOR LEUO-RELATED"/>
    <property type="match status" value="1"/>
</dbReference>
<dbReference type="SUPFAM" id="SSF53850">
    <property type="entry name" value="Periplasmic binding protein-like II"/>
    <property type="match status" value="1"/>
</dbReference>
<evidence type="ECO:0000313" key="7">
    <source>
        <dbReference type="Proteomes" id="UP001161389"/>
    </source>
</evidence>
<dbReference type="Gene3D" id="3.40.190.10">
    <property type="entry name" value="Periplasmic binding protein-like II"/>
    <property type="match status" value="2"/>
</dbReference>
<comment type="similarity">
    <text evidence="1">Belongs to the LysR transcriptional regulatory family.</text>
</comment>
<dbReference type="Gene3D" id="1.10.10.10">
    <property type="entry name" value="Winged helix-like DNA-binding domain superfamily/Winged helix DNA-binding domain"/>
    <property type="match status" value="1"/>
</dbReference>
<dbReference type="SUPFAM" id="SSF46785">
    <property type="entry name" value="Winged helix' DNA-binding domain"/>
    <property type="match status" value="1"/>
</dbReference>
<keyword evidence="4" id="KW-0804">Transcription</keyword>
<dbReference type="Proteomes" id="UP001161389">
    <property type="component" value="Unassembled WGS sequence"/>
</dbReference>
<dbReference type="InterPro" id="IPR037402">
    <property type="entry name" value="YidZ_PBP2"/>
</dbReference>
<dbReference type="InterPro" id="IPR036388">
    <property type="entry name" value="WH-like_DNA-bd_sf"/>
</dbReference>
<dbReference type="GO" id="GO:0003700">
    <property type="term" value="F:DNA-binding transcription factor activity"/>
    <property type="evidence" value="ECO:0007669"/>
    <property type="project" value="InterPro"/>
</dbReference>
<proteinExistence type="inferred from homology"/>
<comment type="caution">
    <text evidence="6">The sequence shown here is derived from an EMBL/GenBank/DDBJ whole genome shotgun (WGS) entry which is preliminary data.</text>
</comment>
<name>A0AA37W5Z4_9GAMM</name>
<feature type="domain" description="HTH lysR-type" evidence="5">
    <location>
        <begin position="11"/>
        <end position="68"/>
    </location>
</feature>
<evidence type="ECO:0000259" key="5">
    <source>
        <dbReference type="PROSITE" id="PS50931"/>
    </source>
</evidence>
<reference evidence="6" key="1">
    <citation type="journal article" date="2014" name="Int. J. Syst. Evol. Microbiol.">
        <title>Complete genome sequence of Corynebacterium casei LMG S-19264T (=DSM 44701T), isolated from a smear-ripened cheese.</title>
        <authorList>
            <consortium name="US DOE Joint Genome Institute (JGI-PGF)"/>
            <person name="Walter F."/>
            <person name="Albersmeier A."/>
            <person name="Kalinowski J."/>
            <person name="Ruckert C."/>
        </authorList>
    </citation>
    <scope>NUCLEOTIDE SEQUENCE</scope>
    <source>
        <strain evidence="6">NBRC 110071</strain>
    </source>
</reference>
<dbReference type="InterPro" id="IPR050389">
    <property type="entry name" value="LysR-type_TF"/>
</dbReference>
<evidence type="ECO:0000256" key="3">
    <source>
        <dbReference type="ARBA" id="ARBA00023125"/>
    </source>
</evidence>
<protein>
    <submittedName>
        <fullName evidence="6">LysR family transcriptional regulator</fullName>
    </submittedName>
</protein>
<dbReference type="EMBL" id="BSNM01000011">
    <property type="protein sequence ID" value="GLQ31105.1"/>
    <property type="molecule type" value="Genomic_DNA"/>
</dbReference>
<evidence type="ECO:0000256" key="1">
    <source>
        <dbReference type="ARBA" id="ARBA00009437"/>
    </source>
</evidence>
<dbReference type="InterPro" id="IPR000847">
    <property type="entry name" value="LysR_HTH_N"/>
</dbReference>
<dbReference type="CDD" id="cd08417">
    <property type="entry name" value="PBP2_Nitroaromatics_like"/>
    <property type="match status" value="1"/>
</dbReference>
<dbReference type="Pfam" id="PF03466">
    <property type="entry name" value="LysR_substrate"/>
    <property type="match status" value="1"/>
</dbReference>
<dbReference type="InterPro" id="IPR005119">
    <property type="entry name" value="LysR_subst-bd"/>
</dbReference>
<reference evidence="6" key="2">
    <citation type="submission" date="2023-01" db="EMBL/GenBank/DDBJ databases">
        <title>Draft genome sequence of Litoribrevibacter albus strain NBRC 110071.</title>
        <authorList>
            <person name="Sun Q."/>
            <person name="Mori K."/>
        </authorList>
    </citation>
    <scope>NUCLEOTIDE SEQUENCE</scope>
    <source>
        <strain evidence="6">NBRC 110071</strain>
    </source>
</reference>
<dbReference type="Pfam" id="PF00126">
    <property type="entry name" value="HTH_1"/>
    <property type="match status" value="1"/>
</dbReference>
<evidence type="ECO:0000256" key="2">
    <source>
        <dbReference type="ARBA" id="ARBA00023015"/>
    </source>
</evidence>
<organism evidence="6 7">
    <name type="scientific">Litoribrevibacter albus</name>
    <dbReference type="NCBI Taxonomy" id="1473156"/>
    <lineage>
        <taxon>Bacteria</taxon>
        <taxon>Pseudomonadati</taxon>
        <taxon>Pseudomonadota</taxon>
        <taxon>Gammaproteobacteria</taxon>
        <taxon>Oceanospirillales</taxon>
        <taxon>Oceanospirillaceae</taxon>
        <taxon>Litoribrevibacter</taxon>
    </lineage>
</organism>
<dbReference type="GO" id="GO:0003677">
    <property type="term" value="F:DNA binding"/>
    <property type="evidence" value="ECO:0007669"/>
    <property type="project" value="UniProtKB-KW"/>
</dbReference>
<sequence>MYSESKKMRHQDLNLLVIFDAIMTEGSITRAADRLALTQPAVSNALSRMRSVWKDELFVKDGRNIRPTVYAQNLWSQVREPLNNLEQAIDQGSFDPASATRTFRIASADALVDVIWPRLRKLIEAEAPGINVHAIPYTITNASNLLNAAEVDMLIGANVLGDSVIQTDYLYTPCYVCVMRQGHPLAKADLTLEEFASADHLLVSLSGDTTGVTDQVLVQHGLKRRIAMSVNHFSAVTPLLKQSDLIAMMPSTTIENAIFNKELAVVQPPLEVMAPQLSLCWHKRQEHDPGLKWLRKHVSCFVKEHAELHYKMLEQRICKDGNCDSKGRKSAS</sequence>